<sequence>MRKDIGFSPFYMVHGVEPILPFDVTEAMFLIPKLNKSLSHEDLIGIRARQLEKRQYSLVPDSNPVQSIEDINITVCSNGSSGKATKQVQSVANWTLSFYSTKAAILFLYEECTDELNIYEEFIMSQFTAMKMSEHHHVIKLNKAIQKQVASFNNCTCSTTQLLMQFLNTIGLKSSNSYGLSAAGLSSNK</sequence>
<reference evidence="1 2" key="1">
    <citation type="submission" date="2014-06" db="EMBL/GenBank/DDBJ databases">
        <title>Evolutionary Origins and Diversification of the Mycorrhizal Mutualists.</title>
        <authorList>
            <consortium name="DOE Joint Genome Institute"/>
            <consortium name="Mycorrhizal Genomics Consortium"/>
            <person name="Kohler A."/>
            <person name="Kuo A."/>
            <person name="Nagy L.G."/>
            <person name="Floudas D."/>
            <person name="Copeland A."/>
            <person name="Barry K.W."/>
            <person name="Cichocki N."/>
            <person name="Veneault-Fourrey C."/>
            <person name="LaButti K."/>
            <person name="Lindquist E.A."/>
            <person name="Lipzen A."/>
            <person name="Lundell T."/>
            <person name="Morin E."/>
            <person name="Murat C."/>
            <person name="Riley R."/>
            <person name="Ohm R."/>
            <person name="Sun H."/>
            <person name="Tunlid A."/>
            <person name="Henrissat B."/>
            <person name="Grigoriev I.V."/>
            <person name="Hibbett D.S."/>
            <person name="Martin F."/>
        </authorList>
    </citation>
    <scope>NUCLEOTIDE SEQUENCE [LARGE SCALE GENOMIC DNA]</scope>
    <source>
        <strain evidence="1 2">SS14</strain>
    </source>
</reference>
<evidence type="ECO:0000313" key="2">
    <source>
        <dbReference type="Proteomes" id="UP000054279"/>
    </source>
</evidence>
<dbReference type="EMBL" id="KN837127">
    <property type="protein sequence ID" value="KIJ42803.1"/>
    <property type="molecule type" value="Genomic_DNA"/>
</dbReference>
<dbReference type="Proteomes" id="UP000054279">
    <property type="component" value="Unassembled WGS sequence"/>
</dbReference>
<dbReference type="HOGENOM" id="CLU_1435274_0_0_1"/>
<dbReference type="AlphaFoldDB" id="A0A0C9UIB3"/>
<proteinExistence type="predicted"/>
<accession>A0A0C9UIB3</accession>
<evidence type="ECO:0000313" key="1">
    <source>
        <dbReference type="EMBL" id="KIJ42803.1"/>
    </source>
</evidence>
<gene>
    <name evidence="1" type="ORF">M422DRAFT_253895</name>
</gene>
<name>A0A0C9UIB3_SPHS4</name>
<protein>
    <submittedName>
        <fullName evidence="1">Uncharacterized protein</fullName>
    </submittedName>
</protein>
<organism evidence="1 2">
    <name type="scientific">Sphaerobolus stellatus (strain SS14)</name>
    <dbReference type="NCBI Taxonomy" id="990650"/>
    <lineage>
        <taxon>Eukaryota</taxon>
        <taxon>Fungi</taxon>
        <taxon>Dikarya</taxon>
        <taxon>Basidiomycota</taxon>
        <taxon>Agaricomycotina</taxon>
        <taxon>Agaricomycetes</taxon>
        <taxon>Phallomycetidae</taxon>
        <taxon>Geastrales</taxon>
        <taxon>Sphaerobolaceae</taxon>
        <taxon>Sphaerobolus</taxon>
    </lineage>
</organism>
<keyword evidence="2" id="KW-1185">Reference proteome</keyword>